<dbReference type="EMBL" id="JACOPN010000006">
    <property type="protein sequence ID" value="MBC5717477.1"/>
    <property type="molecule type" value="Genomic_DNA"/>
</dbReference>
<name>A0A8J6J5Y9_9FIRM</name>
<dbReference type="AlphaFoldDB" id="A0A8J6J5Y9"/>
<dbReference type="Proteomes" id="UP000602260">
    <property type="component" value="Unassembled WGS sequence"/>
</dbReference>
<proteinExistence type="predicted"/>
<gene>
    <name evidence="1" type="ORF">H8S55_09115</name>
</gene>
<reference evidence="1" key="1">
    <citation type="submission" date="2020-08" db="EMBL/GenBank/DDBJ databases">
        <title>Genome public.</title>
        <authorList>
            <person name="Liu C."/>
            <person name="Sun Q."/>
        </authorList>
    </citation>
    <scope>NUCLEOTIDE SEQUENCE</scope>
    <source>
        <strain evidence="1">BX5</strain>
    </source>
</reference>
<evidence type="ECO:0000313" key="2">
    <source>
        <dbReference type="Proteomes" id="UP000602260"/>
    </source>
</evidence>
<keyword evidence="2" id="KW-1185">Reference proteome</keyword>
<evidence type="ECO:0000313" key="1">
    <source>
        <dbReference type="EMBL" id="MBC5717477.1"/>
    </source>
</evidence>
<accession>A0A8J6J5Y9</accession>
<organism evidence="1 2">
    <name type="scientific">Flintibacter faecis</name>
    <dbReference type="NCBI Taxonomy" id="2763047"/>
    <lineage>
        <taxon>Bacteria</taxon>
        <taxon>Bacillati</taxon>
        <taxon>Bacillota</taxon>
        <taxon>Clostridia</taxon>
        <taxon>Eubacteriales</taxon>
        <taxon>Flintibacter</taxon>
    </lineage>
</organism>
<sequence length="106" mass="12228">MKYIDFTTSLPQSYDPEQLARRVRHLSARLRDFGPGGPELLSADQTTGQVRARFPGHSADDIRRQLEERFGIRTRLDGDALLFQLTPHIAFEELDHVWGCLFELLF</sequence>
<dbReference type="RefSeq" id="WP_186878719.1">
    <property type="nucleotide sequence ID" value="NZ_JACOPN010000006.1"/>
</dbReference>
<protein>
    <submittedName>
        <fullName evidence="1">Uncharacterized protein</fullName>
    </submittedName>
</protein>
<comment type="caution">
    <text evidence="1">The sequence shown here is derived from an EMBL/GenBank/DDBJ whole genome shotgun (WGS) entry which is preliminary data.</text>
</comment>